<dbReference type="SMART" id="SM00465">
    <property type="entry name" value="GIYc"/>
    <property type="match status" value="1"/>
</dbReference>
<reference evidence="3 4" key="1">
    <citation type="submission" date="2015-02" db="EMBL/GenBank/DDBJ databases">
        <title>Complete genome sequence of Kangiella geojedonensis strain YCS-5T.</title>
        <authorList>
            <person name="Kim K.M."/>
        </authorList>
    </citation>
    <scope>NUCLEOTIDE SEQUENCE [LARGE SCALE GENOMIC DNA]</scope>
    <source>
        <strain evidence="3 4">YCS-5</strain>
    </source>
</reference>
<name>A0A0F6TQ43_9GAMM</name>
<evidence type="ECO:0000313" key="3">
    <source>
        <dbReference type="EMBL" id="AKE51832.1"/>
    </source>
</evidence>
<evidence type="ECO:0000259" key="2">
    <source>
        <dbReference type="PROSITE" id="PS50164"/>
    </source>
</evidence>
<protein>
    <submittedName>
        <fullName evidence="3">Excinuclease ABC C subunit domain protein</fullName>
    </submittedName>
</protein>
<gene>
    <name evidence="3" type="ORF">TQ33_0861</name>
</gene>
<dbReference type="PROSITE" id="PS50164">
    <property type="entry name" value="GIY_YIG"/>
    <property type="match status" value="1"/>
</dbReference>
<dbReference type="SUPFAM" id="SSF82771">
    <property type="entry name" value="GIY-YIG endonuclease"/>
    <property type="match status" value="1"/>
</dbReference>
<dbReference type="AlphaFoldDB" id="A0A0F6TQ43"/>
<sequence length="101" mass="11730">MTDSEKTHQDWHLYILRCKDGTLYTGITNDLNRRFEEHQTNSPRCAKYLRGRQPLTMIYHTQFDNKSLALKAEIKVKKLTASQKKLLASGQLVINEIADTH</sequence>
<dbReference type="STRING" id="914150.TQ33_0861"/>
<dbReference type="InterPro" id="IPR035901">
    <property type="entry name" value="GIY-YIG_endonuc_sf"/>
</dbReference>
<dbReference type="PANTHER" id="PTHR34477:SF1">
    <property type="entry name" value="UPF0213 PROTEIN YHBQ"/>
    <property type="match status" value="1"/>
</dbReference>
<comment type="similarity">
    <text evidence="1">Belongs to the UPF0213 family.</text>
</comment>
<evidence type="ECO:0000313" key="4">
    <source>
        <dbReference type="Proteomes" id="UP000034071"/>
    </source>
</evidence>
<dbReference type="PANTHER" id="PTHR34477">
    <property type="entry name" value="UPF0213 PROTEIN YHBQ"/>
    <property type="match status" value="1"/>
</dbReference>
<keyword evidence="4" id="KW-1185">Reference proteome</keyword>
<dbReference type="Pfam" id="PF01541">
    <property type="entry name" value="GIY-YIG"/>
    <property type="match status" value="1"/>
</dbReference>
<feature type="domain" description="GIY-YIG" evidence="2">
    <location>
        <begin position="9"/>
        <end position="88"/>
    </location>
</feature>
<dbReference type="KEGG" id="kge:TQ33_0861"/>
<dbReference type="InterPro" id="IPR050190">
    <property type="entry name" value="UPF0213_domain"/>
</dbReference>
<dbReference type="CDD" id="cd10456">
    <property type="entry name" value="GIY-YIG_UPF0213"/>
    <property type="match status" value="1"/>
</dbReference>
<dbReference type="RefSeq" id="WP_046560964.1">
    <property type="nucleotide sequence ID" value="NZ_CP010975.1"/>
</dbReference>
<dbReference type="EMBL" id="CP010975">
    <property type="protein sequence ID" value="AKE51832.1"/>
    <property type="molecule type" value="Genomic_DNA"/>
</dbReference>
<dbReference type="OrthoDB" id="9797095at2"/>
<organism evidence="3 4">
    <name type="scientific">Kangiella geojedonensis</name>
    <dbReference type="NCBI Taxonomy" id="914150"/>
    <lineage>
        <taxon>Bacteria</taxon>
        <taxon>Pseudomonadati</taxon>
        <taxon>Pseudomonadota</taxon>
        <taxon>Gammaproteobacteria</taxon>
        <taxon>Kangiellales</taxon>
        <taxon>Kangiellaceae</taxon>
        <taxon>Kangiella</taxon>
    </lineage>
</organism>
<dbReference type="Proteomes" id="UP000034071">
    <property type="component" value="Chromosome"/>
</dbReference>
<accession>A0A0F6TQ43</accession>
<dbReference type="HOGENOM" id="CLU_135650_0_1_6"/>
<evidence type="ECO:0000256" key="1">
    <source>
        <dbReference type="ARBA" id="ARBA00007435"/>
    </source>
</evidence>
<dbReference type="Gene3D" id="3.40.1440.10">
    <property type="entry name" value="GIY-YIG endonuclease"/>
    <property type="match status" value="1"/>
</dbReference>
<proteinExistence type="inferred from homology"/>
<dbReference type="InterPro" id="IPR000305">
    <property type="entry name" value="GIY-YIG_endonuc"/>
</dbReference>